<protein>
    <submittedName>
        <fullName evidence="1">Uncharacterized protein</fullName>
    </submittedName>
</protein>
<evidence type="ECO:0000313" key="2">
    <source>
        <dbReference type="Proteomes" id="UP001239111"/>
    </source>
</evidence>
<dbReference type="EMBL" id="CM056743">
    <property type="protein sequence ID" value="KAJ8669154.1"/>
    <property type="molecule type" value="Genomic_DNA"/>
</dbReference>
<keyword evidence="2" id="KW-1185">Reference proteome</keyword>
<reference evidence="1" key="1">
    <citation type="submission" date="2023-04" db="EMBL/GenBank/DDBJ databases">
        <title>A chromosome-level genome assembly of the parasitoid wasp Eretmocerus hayati.</title>
        <authorList>
            <person name="Zhong Y."/>
            <person name="Liu S."/>
            <person name="Liu Y."/>
        </authorList>
    </citation>
    <scope>NUCLEOTIDE SEQUENCE</scope>
    <source>
        <strain evidence="1">ZJU_SS_LIU_2023</strain>
    </source>
</reference>
<gene>
    <name evidence="1" type="ORF">QAD02_000413</name>
</gene>
<proteinExistence type="predicted"/>
<comment type="caution">
    <text evidence="1">The sequence shown here is derived from an EMBL/GenBank/DDBJ whole genome shotgun (WGS) entry which is preliminary data.</text>
</comment>
<evidence type="ECO:0000313" key="1">
    <source>
        <dbReference type="EMBL" id="KAJ8669154.1"/>
    </source>
</evidence>
<organism evidence="1 2">
    <name type="scientific">Eretmocerus hayati</name>
    <dbReference type="NCBI Taxonomy" id="131215"/>
    <lineage>
        <taxon>Eukaryota</taxon>
        <taxon>Metazoa</taxon>
        <taxon>Ecdysozoa</taxon>
        <taxon>Arthropoda</taxon>
        <taxon>Hexapoda</taxon>
        <taxon>Insecta</taxon>
        <taxon>Pterygota</taxon>
        <taxon>Neoptera</taxon>
        <taxon>Endopterygota</taxon>
        <taxon>Hymenoptera</taxon>
        <taxon>Apocrita</taxon>
        <taxon>Proctotrupomorpha</taxon>
        <taxon>Chalcidoidea</taxon>
        <taxon>Aphelinidae</taxon>
        <taxon>Aphelininae</taxon>
        <taxon>Eretmocerus</taxon>
    </lineage>
</organism>
<name>A0ACC2NFP1_9HYME</name>
<dbReference type="Proteomes" id="UP001239111">
    <property type="component" value="Chromosome 3"/>
</dbReference>
<accession>A0ACC2NFP1</accession>
<sequence length="1231" mass="138720">MDPNKPFCVFCGEKQKKSCENLTLFDEKSLERCRAIDQIRRETTSDYQHVQLPQSVNKVECYHSKPCYQKYTAMTASQRPLLKQLLSAGNAEESVRASTSAKHEQPPTDNPVETNDTDSTTDDCNEIEPRETIDGQDSTAANRPRNDCADNTVVSAEQSSSTPELSHSDCLSALTRYGSFGVSPLGISTYEPRERDSDSPHPPFSVFRSNQTNQTSRESVVGGAQSADVIDNRDEDHPMESSDESRESPECLFCRQSRLRIGPKTRRKELFLLFMESREARNRLIADATELDDKWLLEKITEYIGTNRRICYHDKCRKEYGHLCEKKTSEEIGETEWHKIRTIKGRASLTICTYDEHHVIGSKQVIFLQTLKDEYLQMIKSEHYNNEKSPTRFSVRYLEDKLKQHFGRKIEITLLNNKKIVKPANAIVINPEDMDDFYKRNSRHAVALALRKDILNIEKKPLPSDLQVADLIRGECTVPPDLLDFFKVLLNAPVDPAKSPTKAIASESMSYDAIHNVTKGRIKTPKHITLGMTIKSLTNSKKVITILNKEGHIASHTALCELETEATYASKNRDEVLPGGFIRHPDLNPKLVWDDYERYYDSRGKESIVRSTVGIAIQIDVDSLPNVEMLQQLLTENTQIDSNAPSPSLLPQPGPSDSSAPAGAPVLSDDCGPPPSKLRRSYESNTPDLPNVSGKPTVVQTLLPLNHHYRQVNIENVNRARKIDFAFALTHYRELPNTPMFFGYNALIHHDPSPKQKIFYLTTMNHSPTDKSVVLETMIRTAKGADESNATYIESTYDLGIAKIVFQLQSSQIRLNPTLRKNFHHIGTFHIKLNYQVALGKYVNECGLATILIDAELMGTNSAYSFVSGKNYSREWVKDKYAGILGTRKIIIINSEICIEFAAVGGKVQRTILSHLSCPDHEEADTKLVFHACQAPPSSSVTIRCSDTDVLIIMLGNMRHLNNGVRVWFDFGTGDARKAINVNDLRASLGDICDALPGIHAFTGNDYNPCFYGIGKTKPFNILTNITQNDPKYMHAFTSLGDDEIPHGLEKIIGDFTCHLYSVNNKVLPNVDAVRFAMFQRAYKSEQIEENFLKIKYKFDQARLPPCQTEFTQHFLRSAYICNLWRHAHQTQPTARDPEDFGWFEEDGKYSIKWFEGNQIPKDVLTVLNKVRDTENALNEGVVNDDLPNQETANTGVPNQETADEDAPNQETADKNAPNQETADKAVAGKC</sequence>